<sequence length="105" mass="12131">MPFCSNVDHRIREATTLAPSVGNFTFYFDSVTSKDGNTFTKSFISGRGEDDNFEWRLAIERRQLASERQLKALLQETERLREENDVLRIQLQHQGLLDVNVRGAK</sequence>
<keyword evidence="1" id="KW-0175">Coiled coil</keyword>
<comment type="caution">
    <text evidence="2">The sequence shown here is derived from an EMBL/GenBank/DDBJ whole genome shotgun (WGS) entry which is preliminary data.</text>
</comment>
<proteinExistence type="predicted"/>
<feature type="coiled-coil region" evidence="1">
    <location>
        <begin position="63"/>
        <end position="90"/>
    </location>
</feature>
<evidence type="ECO:0000256" key="1">
    <source>
        <dbReference type="SAM" id="Coils"/>
    </source>
</evidence>
<dbReference type="Proteomes" id="UP000288805">
    <property type="component" value="Unassembled WGS sequence"/>
</dbReference>
<evidence type="ECO:0000313" key="3">
    <source>
        <dbReference type="Proteomes" id="UP000288805"/>
    </source>
</evidence>
<dbReference type="EMBL" id="QGNW01001068">
    <property type="protein sequence ID" value="RVW56956.1"/>
    <property type="molecule type" value="Genomic_DNA"/>
</dbReference>
<dbReference type="AlphaFoldDB" id="A0A438FAJ2"/>
<evidence type="ECO:0000313" key="2">
    <source>
        <dbReference type="EMBL" id="RVW56956.1"/>
    </source>
</evidence>
<name>A0A438FAJ2_VITVI</name>
<reference evidence="2 3" key="1">
    <citation type="journal article" date="2018" name="PLoS Genet.">
        <title>Population sequencing reveals clonal diversity and ancestral inbreeding in the grapevine cultivar Chardonnay.</title>
        <authorList>
            <person name="Roach M.J."/>
            <person name="Johnson D.L."/>
            <person name="Bohlmann J."/>
            <person name="van Vuuren H.J."/>
            <person name="Jones S.J."/>
            <person name="Pretorius I.S."/>
            <person name="Schmidt S.A."/>
            <person name="Borneman A.R."/>
        </authorList>
    </citation>
    <scope>NUCLEOTIDE SEQUENCE [LARGE SCALE GENOMIC DNA]</scope>
    <source>
        <strain evidence="3">cv. Chardonnay</strain>
        <tissue evidence="2">Leaf</tissue>
    </source>
</reference>
<accession>A0A438FAJ2</accession>
<gene>
    <name evidence="2" type="ORF">CK203_070426</name>
</gene>
<organism evidence="2 3">
    <name type="scientific">Vitis vinifera</name>
    <name type="common">Grape</name>
    <dbReference type="NCBI Taxonomy" id="29760"/>
    <lineage>
        <taxon>Eukaryota</taxon>
        <taxon>Viridiplantae</taxon>
        <taxon>Streptophyta</taxon>
        <taxon>Embryophyta</taxon>
        <taxon>Tracheophyta</taxon>
        <taxon>Spermatophyta</taxon>
        <taxon>Magnoliopsida</taxon>
        <taxon>eudicotyledons</taxon>
        <taxon>Gunneridae</taxon>
        <taxon>Pentapetalae</taxon>
        <taxon>rosids</taxon>
        <taxon>Vitales</taxon>
        <taxon>Vitaceae</taxon>
        <taxon>Viteae</taxon>
        <taxon>Vitis</taxon>
    </lineage>
</organism>
<protein>
    <submittedName>
        <fullName evidence="2">Uncharacterized protein</fullName>
    </submittedName>
</protein>